<evidence type="ECO:0000256" key="7">
    <source>
        <dbReference type="ARBA" id="ARBA00022889"/>
    </source>
</evidence>
<evidence type="ECO:0000256" key="5">
    <source>
        <dbReference type="ARBA" id="ARBA00022737"/>
    </source>
</evidence>
<feature type="domain" description="Cadherin" evidence="13">
    <location>
        <begin position="131"/>
        <end position="239"/>
    </location>
</feature>
<reference evidence="14 15" key="1">
    <citation type="submission" date="2020-10" db="EMBL/GenBank/DDBJ databases">
        <title>Pygocentrus nattereri (red-bellied piranha) genome, fPygNat1, primary haplotype.</title>
        <authorList>
            <person name="Myers G."/>
            <person name="Meyer A."/>
            <person name="Karagic N."/>
            <person name="Pippel M."/>
            <person name="Winkler S."/>
            <person name="Tracey A."/>
            <person name="Wood J."/>
            <person name="Formenti G."/>
            <person name="Howe K."/>
            <person name="Fedrigo O."/>
            <person name="Jarvis E.D."/>
        </authorList>
    </citation>
    <scope>NUCLEOTIDE SEQUENCE [LARGE SCALE GENOMIC DNA]</scope>
</reference>
<organism evidence="14 15">
    <name type="scientific">Pygocentrus nattereri</name>
    <name type="common">Red-bellied piranha</name>
    <dbReference type="NCBI Taxonomy" id="42514"/>
    <lineage>
        <taxon>Eukaryota</taxon>
        <taxon>Metazoa</taxon>
        <taxon>Chordata</taxon>
        <taxon>Craniata</taxon>
        <taxon>Vertebrata</taxon>
        <taxon>Euteleostomi</taxon>
        <taxon>Actinopterygii</taxon>
        <taxon>Neopterygii</taxon>
        <taxon>Teleostei</taxon>
        <taxon>Ostariophysi</taxon>
        <taxon>Characiformes</taxon>
        <taxon>Characoidei</taxon>
        <taxon>Pygocentrus</taxon>
    </lineage>
</organism>
<proteinExistence type="predicted"/>
<evidence type="ECO:0000259" key="13">
    <source>
        <dbReference type="PROSITE" id="PS50268"/>
    </source>
</evidence>
<dbReference type="PANTHER" id="PTHR24028:SF114">
    <property type="entry name" value="PCDH2G3 PROTEIN-RELATED"/>
    <property type="match status" value="1"/>
</dbReference>
<evidence type="ECO:0000313" key="15">
    <source>
        <dbReference type="Proteomes" id="UP001501920"/>
    </source>
</evidence>
<feature type="chain" id="PRO_5043972391" description="Cadherin domain-containing protein" evidence="12">
    <location>
        <begin position="26"/>
        <end position="259"/>
    </location>
</feature>
<evidence type="ECO:0000256" key="2">
    <source>
        <dbReference type="ARBA" id="ARBA00022475"/>
    </source>
</evidence>
<dbReference type="GeneTree" id="ENSGT00940000166432"/>
<dbReference type="FunFam" id="2.60.40.60:FF:000007">
    <property type="entry name" value="Protocadherin alpha 2"/>
    <property type="match status" value="1"/>
</dbReference>
<keyword evidence="3" id="KW-0812">Transmembrane</keyword>
<dbReference type="PROSITE" id="PS00232">
    <property type="entry name" value="CADHERIN_1"/>
    <property type="match status" value="1"/>
</dbReference>
<feature type="signal peptide" evidence="12">
    <location>
        <begin position="1"/>
        <end position="25"/>
    </location>
</feature>
<sequence length="259" mass="28517">MDNQKGLSSLLFSFVVLSMLRGGHGDLSYSTPEEMRRGSVVGNIAANLGLDSKRLSDRKAARLDVDDNGKVYCDVLSSGDLVVAERIDREGICGPKTVCSLKYEIILENPLELQRVVIEIQDINDNSPTFANDVITFEIRESADKGARFAVNGAHDADIGQNGVQSYFLQTNEHFSFDVHAKPGGGKYGELVLIKELDREQQQELTLTLTAKDGGSPQRSGTAVIHVTILDANDNVPVCDRGRLRFGWIIYMNTHTHTH</sequence>
<dbReference type="PROSITE" id="PS50268">
    <property type="entry name" value="CADHERIN_2"/>
    <property type="match status" value="2"/>
</dbReference>
<keyword evidence="8" id="KW-1133">Transmembrane helix</keyword>
<dbReference type="GO" id="GO:0005509">
    <property type="term" value="F:calcium ion binding"/>
    <property type="evidence" value="ECO:0007669"/>
    <property type="project" value="UniProtKB-UniRule"/>
</dbReference>
<dbReference type="Pfam" id="PF00028">
    <property type="entry name" value="Cadherin"/>
    <property type="match status" value="1"/>
</dbReference>
<dbReference type="Pfam" id="PF08266">
    <property type="entry name" value="Cadherin_2"/>
    <property type="match status" value="1"/>
</dbReference>
<keyword evidence="2" id="KW-1003">Cell membrane</keyword>
<evidence type="ECO:0000256" key="6">
    <source>
        <dbReference type="ARBA" id="ARBA00022837"/>
    </source>
</evidence>
<evidence type="ECO:0000256" key="1">
    <source>
        <dbReference type="ARBA" id="ARBA00004251"/>
    </source>
</evidence>
<dbReference type="InterPro" id="IPR050174">
    <property type="entry name" value="Protocadherin/Cadherin-CA"/>
</dbReference>
<dbReference type="SMART" id="SM00112">
    <property type="entry name" value="CA"/>
    <property type="match status" value="2"/>
</dbReference>
<protein>
    <recommendedName>
        <fullName evidence="13">Cadherin domain-containing protein</fullName>
    </recommendedName>
</protein>
<keyword evidence="9" id="KW-0472">Membrane</keyword>
<comment type="subcellular location">
    <subcellularLocation>
        <location evidence="1">Cell membrane</location>
        <topology evidence="1">Single-pass type I membrane protein</topology>
    </subcellularLocation>
</comment>
<evidence type="ECO:0000256" key="11">
    <source>
        <dbReference type="PROSITE-ProRule" id="PRU00043"/>
    </source>
</evidence>
<accession>A0AAR2K1A3</accession>
<keyword evidence="5" id="KW-0677">Repeat</keyword>
<feature type="domain" description="Cadherin" evidence="13">
    <location>
        <begin position="63"/>
        <end position="130"/>
    </location>
</feature>
<dbReference type="PRINTS" id="PR00205">
    <property type="entry name" value="CADHERIN"/>
</dbReference>
<dbReference type="Proteomes" id="UP001501920">
    <property type="component" value="Chromosome 18"/>
</dbReference>
<evidence type="ECO:0000313" key="14">
    <source>
        <dbReference type="Ensembl" id="ENSPNAP00000058093.1"/>
    </source>
</evidence>
<keyword evidence="10" id="KW-0325">Glycoprotein</keyword>
<keyword evidence="15" id="KW-1185">Reference proteome</keyword>
<evidence type="ECO:0000256" key="8">
    <source>
        <dbReference type="ARBA" id="ARBA00022989"/>
    </source>
</evidence>
<dbReference type="GO" id="GO:0005886">
    <property type="term" value="C:plasma membrane"/>
    <property type="evidence" value="ECO:0007669"/>
    <property type="project" value="UniProtKB-SubCell"/>
</dbReference>
<dbReference type="GO" id="GO:0009653">
    <property type="term" value="P:anatomical structure morphogenesis"/>
    <property type="evidence" value="ECO:0007669"/>
    <property type="project" value="UniProtKB-ARBA"/>
</dbReference>
<dbReference type="Ensembl" id="ENSPNAT00000062813.1">
    <property type="protein sequence ID" value="ENSPNAP00000058093.1"/>
    <property type="gene ID" value="ENSPNAG00000023221.2"/>
</dbReference>
<dbReference type="Gene3D" id="2.60.40.60">
    <property type="entry name" value="Cadherins"/>
    <property type="match status" value="2"/>
</dbReference>
<evidence type="ECO:0000256" key="10">
    <source>
        <dbReference type="ARBA" id="ARBA00023180"/>
    </source>
</evidence>
<evidence type="ECO:0000256" key="4">
    <source>
        <dbReference type="ARBA" id="ARBA00022729"/>
    </source>
</evidence>
<dbReference type="InterPro" id="IPR002126">
    <property type="entry name" value="Cadherin-like_dom"/>
</dbReference>
<dbReference type="CDD" id="cd11304">
    <property type="entry name" value="Cadherin_repeat"/>
    <property type="match status" value="2"/>
</dbReference>
<evidence type="ECO:0000256" key="9">
    <source>
        <dbReference type="ARBA" id="ARBA00023136"/>
    </source>
</evidence>
<evidence type="ECO:0000256" key="3">
    <source>
        <dbReference type="ARBA" id="ARBA00022692"/>
    </source>
</evidence>
<keyword evidence="4 12" id="KW-0732">Signal</keyword>
<dbReference type="SUPFAM" id="SSF49313">
    <property type="entry name" value="Cadherin-like"/>
    <property type="match status" value="1"/>
</dbReference>
<dbReference type="InterPro" id="IPR013164">
    <property type="entry name" value="Cadherin_N"/>
</dbReference>
<dbReference type="FunFam" id="2.60.40.60:FF:000006">
    <property type="entry name" value="Protocadherin alpha 2"/>
    <property type="match status" value="1"/>
</dbReference>
<keyword evidence="7" id="KW-0130">Cell adhesion</keyword>
<dbReference type="InterPro" id="IPR015919">
    <property type="entry name" value="Cadherin-like_sf"/>
</dbReference>
<reference evidence="14" key="2">
    <citation type="submission" date="2025-08" db="UniProtKB">
        <authorList>
            <consortium name="Ensembl"/>
        </authorList>
    </citation>
    <scope>IDENTIFICATION</scope>
</reference>
<dbReference type="GO" id="GO:0007156">
    <property type="term" value="P:homophilic cell adhesion via plasma membrane adhesion molecules"/>
    <property type="evidence" value="ECO:0007669"/>
    <property type="project" value="InterPro"/>
</dbReference>
<dbReference type="InterPro" id="IPR020894">
    <property type="entry name" value="Cadherin_CS"/>
</dbReference>
<evidence type="ECO:0000256" key="12">
    <source>
        <dbReference type="SAM" id="SignalP"/>
    </source>
</evidence>
<reference evidence="14" key="3">
    <citation type="submission" date="2025-09" db="UniProtKB">
        <authorList>
            <consortium name="Ensembl"/>
        </authorList>
    </citation>
    <scope>IDENTIFICATION</scope>
</reference>
<dbReference type="PANTHER" id="PTHR24028">
    <property type="entry name" value="CADHERIN-87A"/>
    <property type="match status" value="1"/>
</dbReference>
<name>A0AAR2K1A3_PYGNA</name>
<keyword evidence="6 11" id="KW-0106">Calcium</keyword>
<dbReference type="AlphaFoldDB" id="A0AAR2K1A3"/>